<accession>A0ABD5PSX9</accession>
<evidence type="ECO:0000313" key="1">
    <source>
        <dbReference type="EMBL" id="MFC4543568.1"/>
    </source>
</evidence>
<dbReference type="Pfam" id="PF24336">
    <property type="entry name" value="DUF7504"/>
    <property type="match status" value="1"/>
</dbReference>
<organism evidence="1 2">
    <name type="scientific">Halosolutus amylolyticus</name>
    <dbReference type="NCBI Taxonomy" id="2932267"/>
    <lineage>
        <taxon>Archaea</taxon>
        <taxon>Methanobacteriati</taxon>
        <taxon>Methanobacteriota</taxon>
        <taxon>Stenosarchaea group</taxon>
        <taxon>Halobacteria</taxon>
        <taxon>Halobacteriales</taxon>
        <taxon>Natrialbaceae</taxon>
        <taxon>Halosolutus</taxon>
    </lineage>
</organism>
<evidence type="ECO:0000313" key="2">
    <source>
        <dbReference type="Proteomes" id="UP001595898"/>
    </source>
</evidence>
<keyword evidence="2" id="KW-1185">Reference proteome</keyword>
<dbReference type="InterPro" id="IPR055927">
    <property type="entry name" value="DUF7504"/>
</dbReference>
<name>A0ABD5PSX9_9EURY</name>
<proteinExistence type="predicted"/>
<dbReference type="EMBL" id="JBHSFA010000009">
    <property type="protein sequence ID" value="MFC4543568.1"/>
    <property type="molecule type" value="Genomic_DNA"/>
</dbReference>
<dbReference type="RefSeq" id="WP_250138657.1">
    <property type="nucleotide sequence ID" value="NZ_JALIQP010000001.1"/>
</dbReference>
<sequence length="221" mass="24354">MERDPGGVAPESATFANELATLKREGSNILVVGADTADAHDAVCHRLLGDTDPGPRYRLFVTNSDTRSTSHGSGGTVESAWTIDCSELNPSADDPTVPAASNLGTLGIEIVETIDELDDTADGLAPSELRVCVDSLVPLLQEYAAEHVFRLLHLATSRVDHVDGMGHYHLPLDRDHDAVNLLEPLFDAIVEVRARDDRYEQRWYLRDQETSTDWISLDRRH</sequence>
<comment type="caution">
    <text evidence="1">The sequence shown here is derived from an EMBL/GenBank/DDBJ whole genome shotgun (WGS) entry which is preliminary data.</text>
</comment>
<dbReference type="AlphaFoldDB" id="A0ABD5PSX9"/>
<dbReference type="Proteomes" id="UP001595898">
    <property type="component" value="Unassembled WGS sequence"/>
</dbReference>
<reference evidence="1 2" key="1">
    <citation type="journal article" date="2019" name="Int. J. Syst. Evol. Microbiol.">
        <title>The Global Catalogue of Microorganisms (GCM) 10K type strain sequencing project: providing services to taxonomists for standard genome sequencing and annotation.</title>
        <authorList>
            <consortium name="The Broad Institute Genomics Platform"/>
            <consortium name="The Broad Institute Genome Sequencing Center for Infectious Disease"/>
            <person name="Wu L."/>
            <person name="Ma J."/>
        </authorList>
    </citation>
    <scope>NUCLEOTIDE SEQUENCE [LARGE SCALE GENOMIC DNA]</scope>
    <source>
        <strain evidence="1 2">WLHS5</strain>
    </source>
</reference>
<protein>
    <submittedName>
        <fullName evidence="1">Uncharacterized protein</fullName>
    </submittedName>
</protein>
<gene>
    <name evidence="1" type="ORF">ACFO5R_16700</name>
</gene>